<dbReference type="InterPro" id="IPR008258">
    <property type="entry name" value="Transglycosylase_SLT_dom_1"/>
</dbReference>
<dbReference type="Gene3D" id="1.10.530.10">
    <property type="match status" value="1"/>
</dbReference>
<dbReference type="RefSeq" id="WP_274579104.1">
    <property type="nucleotide sequence ID" value="NZ_JALNTG010000031.1"/>
</dbReference>
<accession>A0AB35K2G5</accession>
<dbReference type="EMBL" id="JALNTG010000031">
    <property type="protein sequence ID" value="MDD9320339.1"/>
    <property type="molecule type" value="Genomic_DNA"/>
</dbReference>
<dbReference type="Pfam" id="PF01464">
    <property type="entry name" value="SLT"/>
    <property type="match status" value="1"/>
</dbReference>
<evidence type="ECO:0000259" key="2">
    <source>
        <dbReference type="Pfam" id="PF01464"/>
    </source>
</evidence>
<gene>
    <name evidence="3" type="ORF">M0O54_09440</name>
</gene>
<dbReference type="Proteomes" id="UP001150055">
    <property type="component" value="Unassembled WGS sequence"/>
</dbReference>
<dbReference type="SUPFAM" id="SSF53955">
    <property type="entry name" value="Lysozyme-like"/>
    <property type="match status" value="1"/>
</dbReference>
<proteinExistence type="predicted"/>
<dbReference type="AlphaFoldDB" id="A0AB35K2G5"/>
<feature type="domain" description="Transglycosylase SLT" evidence="2">
    <location>
        <begin position="607"/>
        <end position="705"/>
    </location>
</feature>
<protein>
    <submittedName>
        <fullName evidence="3">Transglycosylase SLT domain-containing protein</fullName>
    </submittedName>
</protein>
<dbReference type="InterPro" id="IPR023346">
    <property type="entry name" value="Lysozyme-like_dom_sf"/>
</dbReference>
<feature type="coiled-coil region" evidence="1">
    <location>
        <begin position="384"/>
        <end position="411"/>
    </location>
</feature>
<keyword evidence="1" id="KW-0175">Coiled coil</keyword>
<evidence type="ECO:0000313" key="3">
    <source>
        <dbReference type="EMBL" id="MDD9320339.1"/>
    </source>
</evidence>
<evidence type="ECO:0000256" key="1">
    <source>
        <dbReference type="SAM" id="Coils"/>
    </source>
</evidence>
<reference evidence="3" key="1">
    <citation type="submission" date="2022-12" db="EMBL/GenBank/DDBJ databases">
        <title>Acinetobacter lactucae: Emerging opportunistic pathogenic species of genus Acinetobacter isolated from immunocompromised patients in clinical settings of India.</title>
        <authorList>
            <person name="Amar A.K."/>
            <person name="Sawant A.R."/>
            <person name="Meera M."/>
            <person name="Tomar A."/>
            <person name="Sistla S."/>
            <person name="Prashanth K."/>
        </authorList>
    </citation>
    <scope>NUCLEOTIDE SEQUENCE</scope>
    <source>
        <strain evidence="3">PKAL1828C</strain>
    </source>
</reference>
<evidence type="ECO:0000313" key="4">
    <source>
        <dbReference type="Proteomes" id="UP001150055"/>
    </source>
</evidence>
<organism evidence="3 4">
    <name type="scientific">Acinetobacter lactucae</name>
    <dbReference type="NCBI Taxonomy" id="1785128"/>
    <lineage>
        <taxon>Bacteria</taxon>
        <taxon>Pseudomonadati</taxon>
        <taxon>Pseudomonadota</taxon>
        <taxon>Gammaproteobacteria</taxon>
        <taxon>Moraxellales</taxon>
        <taxon>Moraxellaceae</taxon>
        <taxon>Acinetobacter</taxon>
        <taxon>Acinetobacter calcoaceticus/baumannii complex</taxon>
    </lineage>
</organism>
<sequence length="1220" mass="132658">MATNLGTLTLNLLANTGSYIQGLSRAERQTRNSTRGMADGFDLVGKSLTVLKGVVAGLSVASVTSFALEVIRTGNEVDKLAKLSNSSVSQFQYYSKGALTAGISIEKFADQMKDMQDRIGDFQQTGGGPLADFFENIAPLVGVTIQQFQKLSGPEALQLFYDSLEKVGATKNDIKFYMEQIISDSSLLIPLLENNGKLFKEWGDRAKETGAIMSDDMVGSLVEAQKNLQIFEMQWEGLKNGLVADVIPALQMVVENTDTIKAVAVSAAAAIGTKLVVQGAILAGTFTMAAIRAGVMEATLISMQGAAATTATSMGILRGAVAFLGGPAGLAMLAVQAVVAGGAYYAMKSATDESTKSLDDQGESVESLIGKYDSLSTAKQKAFLYDEQQKLITATEEYKQAENQVAAYASSIANVANVSSRSAQLIEEWRKQYLAGGITATQLSDLIGTLGDVQDVYNSHMVDYAGVADKANTKLNNQKSLVDSLSDANRKVTKTQEDQNRVLDSAVAKYQLLTKSQRDYIAQINQDEARQKYIQNTMRLGGWSKEKAEQFADAQVSANGENAFKVGLPQEVVNATLKSFNRKNYDFKPSELAAIAKVQGIAKANNFAQIESLYGLPAGTLAALVLQESRGNAKAISPTGAKGLFQTTGIFREQYGLTSKSSIEEQAVAAARDLQKNYQKFGDRAKALMAYNAGAGGLDSYLKGGLSSDKRKEVAGYVPGFQKWFAGVSGKTSVDNSILMPSQSDQLSLIADAAASQKALDDARKDVDAKYYTESQQLAEDHQDRLDKITEAYGGTDQLKAKVDQENKLYAAQSAKLMADKQNEYNQYFAFETDRINQIERDYENQKQLIDSNAEYEYGKSQKAIEIKAALDRQKEQEIAWEKLEQQQRLSDASAFLRTEIENIQVRYAFEREQILLNSQIAKDEQQQRIELSKAQQQLGLLDQATQASGAWDATYADMNGTGQLYQLDQQRNGRTSQSLSLANAQDTLAQTAAEREAIWQAHNERMFMIDQQYELDKASLGTKAAADTLSGMTDLMGSLLGEQSAGYKAMFAMSKAFAIAQAIINAPKTYSDVYASVAAIPYVGPYLAPVMAGAAVAVQLAQVAQIKSTNLTGMAHDGIDYVPQEGTWLLNKGERVLSPRQNQDFTRAMAEKRFDSQINITINNNTSAVVTARQDSNGGVTIDVVDERIARSWENLNRANSDESRAVMDNFNVGRNRGG</sequence>
<comment type="caution">
    <text evidence="3">The sequence shown here is derived from an EMBL/GenBank/DDBJ whole genome shotgun (WGS) entry which is preliminary data.</text>
</comment>
<name>A0AB35K2G5_9GAMM</name>